<keyword evidence="3" id="KW-1185">Reference proteome</keyword>
<organism evidence="2 3">
    <name type="scientific">Rariglobus hedericola</name>
    <dbReference type="NCBI Taxonomy" id="2597822"/>
    <lineage>
        <taxon>Bacteria</taxon>
        <taxon>Pseudomonadati</taxon>
        <taxon>Verrucomicrobiota</taxon>
        <taxon>Opitutia</taxon>
        <taxon>Opitutales</taxon>
        <taxon>Opitutaceae</taxon>
        <taxon>Rariglobus</taxon>
    </lineage>
</organism>
<comment type="caution">
    <text evidence="2">The sequence shown here is derived from an EMBL/GenBank/DDBJ whole genome shotgun (WGS) entry which is preliminary data.</text>
</comment>
<gene>
    <name evidence="2" type="ORF">FPL22_07135</name>
</gene>
<name>A0A556QSX4_9BACT</name>
<evidence type="ECO:0000313" key="2">
    <source>
        <dbReference type="EMBL" id="TSJ79738.1"/>
    </source>
</evidence>
<protein>
    <submittedName>
        <fullName evidence="2">DUF192 domain-containing protein</fullName>
    </submittedName>
</protein>
<reference evidence="2 3" key="1">
    <citation type="submission" date="2019-07" db="EMBL/GenBank/DDBJ databases">
        <title>Description of 53C-WASEF.</title>
        <authorList>
            <person name="Pitt A."/>
            <person name="Hahn M.W."/>
        </authorList>
    </citation>
    <scope>NUCLEOTIDE SEQUENCE [LARGE SCALE GENOMIC DNA]</scope>
    <source>
        <strain evidence="2 3">53C-WASEF</strain>
    </source>
</reference>
<dbReference type="PROSITE" id="PS51257">
    <property type="entry name" value="PROKAR_LIPOPROTEIN"/>
    <property type="match status" value="1"/>
</dbReference>
<dbReference type="Pfam" id="PF02643">
    <property type="entry name" value="DUF192"/>
    <property type="match status" value="1"/>
</dbReference>
<dbReference type="OrthoDB" id="5526466at2"/>
<keyword evidence="1" id="KW-0732">Signal</keyword>
<dbReference type="InterPro" id="IPR038695">
    <property type="entry name" value="Saro_0823-like_sf"/>
</dbReference>
<evidence type="ECO:0000313" key="3">
    <source>
        <dbReference type="Proteomes" id="UP000315648"/>
    </source>
</evidence>
<dbReference type="AlphaFoldDB" id="A0A556QSX4"/>
<accession>A0A556QSX4</accession>
<evidence type="ECO:0000256" key="1">
    <source>
        <dbReference type="SAM" id="SignalP"/>
    </source>
</evidence>
<dbReference type="Gene3D" id="2.60.120.1140">
    <property type="entry name" value="Protein of unknown function DUF192"/>
    <property type="match status" value="1"/>
</dbReference>
<sequence length="170" mass="19205">MLLRVVVLFAALLMTTGCGRSDAALEQSAPKTVADFFVITVGDKPVNMQLAVRPREMERGLMDRRDLKADEGMLFLYLTPQQMSFWMRNTPTPLDIGFFTADGVLKEIYPMYPYDETPVRSQSEQLKFALEMNQGWFSANKVKVGAKLDLKALAAALKARGFEPWEYGVR</sequence>
<dbReference type="InterPro" id="IPR003795">
    <property type="entry name" value="DUF192"/>
</dbReference>
<dbReference type="PANTHER" id="PTHR37953:SF1">
    <property type="entry name" value="UPF0127 PROTEIN MJ1496"/>
    <property type="match status" value="1"/>
</dbReference>
<feature type="signal peptide" evidence="1">
    <location>
        <begin position="1"/>
        <end position="23"/>
    </location>
</feature>
<feature type="chain" id="PRO_5021811623" evidence="1">
    <location>
        <begin position="24"/>
        <end position="170"/>
    </location>
</feature>
<dbReference type="Proteomes" id="UP000315648">
    <property type="component" value="Unassembled WGS sequence"/>
</dbReference>
<proteinExistence type="predicted"/>
<dbReference type="PANTHER" id="PTHR37953">
    <property type="entry name" value="UPF0127 PROTEIN MJ1496"/>
    <property type="match status" value="1"/>
</dbReference>
<dbReference type="EMBL" id="VMBG01000001">
    <property type="protein sequence ID" value="TSJ79738.1"/>
    <property type="molecule type" value="Genomic_DNA"/>
</dbReference>